<evidence type="ECO:0000313" key="2">
    <source>
        <dbReference type="Proteomes" id="UP001597040"/>
    </source>
</evidence>
<accession>A0ABW3LQ21</accession>
<comment type="caution">
    <text evidence="1">The sequence shown here is derived from an EMBL/GenBank/DDBJ whole genome shotgun (WGS) entry which is preliminary data.</text>
</comment>
<reference evidence="2" key="1">
    <citation type="journal article" date="2019" name="Int. J. Syst. Evol. Microbiol.">
        <title>The Global Catalogue of Microorganisms (GCM) 10K type strain sequencing project: providing services to taxonomists for standard genome sequencing and annotation.</title>
        <authorList>
            <consortium name="The Broad Institute Genomics Platform"/>
            <consortium name="The Broad Institute Genome Sequencing Center for Infectious Disease"/>
            <person name="Wu L."/>
            <person name="Ma J."/>
        </authorList>
    </citation>
    <scope>NUCLEOTIDE SEQUENCE [LARGE SCALE GENOMIC DNA]</scope>
    <source>
        <strain evidence="2">CCUG 56754</strain>
    </source>
</reference>
<dbReference type="InterPro" id="IPR038735">
    <property type="entry name" value="MSMEG_1276-like_NTP-PPase_dom"/>
</dbReference>
<keyword evidence="2" id="KW-1185">Reference proteome</keyword>
<sequence>MPTYNKLVRDRIPEIIENTGKDFKTEILNQDRYISELKKKLKEEVTEYQETTTNEDAVEELADVLELMHALSRVHGTSIDEVEQVRKDKAAKRGGFDEKIFLVEVED</sequence>
<gene>
    <name evidence="1" type="ORF">ACFQ3N_13265</name>
</gene>
<dbReference type="RefSeq" id="WP_390363015.1">
    <property type="nucleotide sequence ID" value="NZ_JBHTKJ010000035.1"/>
</dbReference>
<organism evidence="1 2">
    <name type="scientific">Virgibacillus byunsanensis</name>
    <dbReference type="NCBI Taxonomy" id="570945"/>
    <lineage>
        <taxon>Bacteria</taxon>
        <taxon>Bacillati</taxon>
        <taxon>Bacillota</taxon>
        <taxon>Bacilli</taxon>
        <taxon>Bacillales</taxon>
        <taxon>Bacillaceae</taxon>
        <taxon>Virgibacillus</taxon>
    </lineage>
</organism>
<dbReference type="CDD" id="cd11532">
    <property type="entry name" value="NTP-PPase_COG4997"/>
    <property type="match status" value="1"/>
</dbReference>
<name>A0ABW3LQ21_9BACI</name>
<dbReference type="SUPFAM" id="SSF101386">
    <property type="entry name" value="all-alpha NTP pyrophosphatases"/>
    <property type="match status" value="1"/>
</dbReference>
<dbReference type="Proteomes" id="UP001597040">
    <property type="component" value="Unassembled WGS sequence"/>
</dbReference>
<proteinExistence type="predicted"/>
<evidence type="ECO:0000313" key="1">
    <source>
        <dbReference type="EMBL" id="MFD1039354.1"/>
    </source>
</evidence>
<dbReference type="EMBL" id="JBHTKJ010000035">
    <property type="protein sequence ID" value="MFD1039354.1"/>
    <property type="molecule type" value="Genomic_DNA"/>
</dbReference>
<protein>
    <submittedName>
        <fullName evidence="1">Phosphoribosyl-ATP pyrophosphohydrolase</fullName>
    </submittedName>
</protein>